<reference evidence="1 2" key="1">
    <citation type="submission" date="2019-10" db="EMBL/GenBank/DDBJ databases">
        <title>Whole-genome sequence of the purple nonsulfur photosynthetic bacterium Rhodocyclus tenuis.</title>
        <authorList>
            <person name="Kyndt J.A."/>
            <person name="Meyer T.E."/>
        </authorList>
    </citation>
    <scope>NUCLEOTIDE SEQUENCE [LARGE SCALE GENOMIC DNA]</scope>
    <source>
        <strain evidence="1 2">DSM 110</strain>
    </source>
</reference>
<protein>
    <submittedName>
        <fullName evidence="1">Uncharacterized protein</fullName>
    </submittedName>
</protein>
<dbReference type="EMBL" id="WIXJ01000002">
    <property type="protein sequence ID" value="MQY50948.1"/>
    <property type="molecule type" value="Genomic_DNA"/>
</dbReference>
<comment type="caution">
    <text evidence="1">The sequence shown here is derived from an EMBL/GenBank/DDBJ whole genome shotgun (WGS) entry which is preliminary data.</text>
</comment>
<organism evidence="1 2">
    <name type="scientific">Rhodocyclus tenuis</name>
    <name type="common">Rhodospirillum tenue</name>
    <dbReference type="NCBI Taxonomy" id="1066"/>
    <lineage>
        <taxon>Bacteria</taxon>
        <taxon>Pseudomonadati</taxon>
        <taxon>Pseudomonadota</taxon>
        <taxon>Betaproteobacteria</taxon>
        <taxon>Rhodocyclales</taxon>
        <taxon>Rhodocyclaceae</taxon>
        <taxon>Rhodocyclus</taxon>
    </lineage>
</organism>
<evidence type="ECO:0000313" key="2">
    <source>
        <dbReference type="Proteomes" id="UP000480275"/>
    </source>
</evidence>
<evidence type="ECO:0000313" key="1">
    <source>
        <dbReference type="EMBL" id="MQY50948.1"/>
    </source>
</evidence>
<name>A0A6L5JXM3_RHOTE</name>
<sequence>MPADKRAAKRGLQFSENQWILGRFGAKKSKNLDPGVASATRLSRRINKIPRPAGPLSIWRGVNDVCKRLIVNCYWSIADALPMGFWRLSSLSAGCFPAVFGRYPKMVLAAPIWCKWTGACYILG</sequence>
<dbReference type="AlphaFoldDB" id="A0A6L5JXM3"/>
<dbReference type="OrthoDB" id="3723194at2"/>
<dbReference type="Proteomes" id="UP000480275">
    <property type="component" value="Unassembled WGS sequence"/>
</dbReference>
<gene>
    <name evidence="1" type="ORF">GHK24_04035</name>
</gene>
<proteinExistence type="predicted"/>
<accession>A0A6L5JXM3</accession>